<evidence type="ECO:0000313" key="17">
    <source>
        <dbReference type="Proteomes" id="UP000578091"/>
    </source>
</evidence>
<feature type="domain" description="TonB-dependent receptor plug" evidence="15">
    <location>
        <begin position="60"/>
        <end position="169"/>
    </location>
</feature>
<feature type="region of interest" description="Disordered" evidence="12">
    <location>
        <begin position="226"/>
        <end position="252"/>
    </location>
</feature>
<comment type="subcellular location">
    <subcellularLocation>
        <location evidence="1 9">Cell outer membrane</location>
        <topology evidence="1 9">Multi-pass membrane protein</topology>
    </subcellularLocation>
</comment>
<keyword evidence="2 9" id="KW-0813">Transport</keyword>
<evidence type="ECO:0000256" key="12">
    <source>
        <dbReference type="SAM" id="MobiDB-lite"/>
    </source>
</evidence>
<organism evidence="16 17">
    <name type="scientific">Luteimonas salinisoli</name>
    <dbReference type="NCBI Taxonomy" id="2752307"/>
    <lineage>
        <taxon>Bacteria</taxon>
        <taxon>Pseudomonadati</taxon>
        <taxon>Pseudomonadota</taxon>
        <taxon>Gammaproteobacteria</taxon>
        <taxon>Lysobacterales</taxon>
        <taxon>Lysobacteraceae</taxon>
        <taxon>Luteimonas</taxon>
    </lineage>
</organism>
<dbReference type="InterPro" id="IPR039426">
    <property type="entry name" value="TonB-dep_rcpt-like"/>
</dbReference>
<dbReference type="PROSITE" id="PS01156">
    <property type="entry name" value="TONB_DEPENDENT_REC_2"/>
    <property type="match status" value="1"/>
</dbReference>
<feature type="signal peptide" evidence="13">
    <location>
        <begin position="1"/>
        <end position="29"/>
    </location>
</feature>
<keyword evidence="8 9" id="KW-0998">Cell outer membrane</keyword>
<feature type="domain" description="TonB-dependent receptor-like beta-barrel" evidence="14">
    <location>
        <begin position="404"/>
        <end position="930"/>
    </location>
</feature>
<proteinExistence type="inferred from homology"/>
<evidence type="ECO:0000256" key="5">
    <source>
        <dbReference type="ARBA" id="ARBA00022729"/>
    </source>
</evidence>
<gene>
    <name evidence="16" type="ORF">H0E84_09785</name>
</gene>
<dbReference type="InterPro" id="IPR012910">
    <property type="entry name" value="Plug_dom"/>
</dbReference>
<dbReference type="Pfam" id="PF07715">
    <property type="entry name" value="Plug"/>
    <property type="match status" value="1"/>
</dbReference>
<evidence type="ECO:0000256" key="2">
    <source>
        <dbReference type="ARBA" id="ARBA00022448"/>
    </source>
</evidence>
<dbReference type="InterPro" id="IPR000531">
    <property type="entry name" value="Beta-barrel_TonB"/>
</dbReference>
<evidence type="ECO:0000256" key="6">
    <source>
        <dbReference type="ARBA" id="ARBA00023077"/>
    </source>
</evidence>
<dbReference type="InterPro" id="IPR037066">
    <property type="entry name" value="Plug_dom_sf"/>
</dbReference>
<keyword evidence="4 9" id="KW-0812">Transmembrane</keyword>
<evidence type="ECO:0000313" key="16">
    <source>
        <dbReference type="EMBL" id="NZA26676.1"/>
    </source>
</evidence>
<evidence type="ECO:0000256" key="4">
    <source>
        <dbReference type="ARBA" id="ARBA00022692"/>
    </source>
</evidence>
<evidence type="ECO:0000256" key="3">
    <source>
        <dbReference type="ARBA" id="ARBA00022452"/>
    </source>
</evidence>
<evidence type="ECO:0000256" key="10">
    <source>
        <dbReference type="PROSITE-ProRule" id="PRU10144"/>
    </source>
</evidence>
<dbReference type="InterPro" id="IPR010917">
    <property type="entry name" value="TonB_rcpt_CS"/>
</dbReference>
<name>A0A853JBP6_9GAMM</name>
<feature type="compositionally biased region" description="Low complexity" evidence="12">
    <location>
        <begin position="237"/>
        <end position="250"/>
    </location>
</feature>
<dbReference type="PANTHER" id="PTHR47234">
    <property type="match status" value="1"/>
</dbReference>
<sequence>MTFKTTRLRDAVVLALVTGMTGGAGSAFAQDATPASEESSATTLDAITVTGSRITTPGLTTNSPVLSVEREEFMQAQPVSVEDFVKQLPSVVPSMGPGMNNGTSGAATIDLRGLGPNRTLVLVDGRRPVPFDLFGVVDTNTIPLALLQSVDVLTGGASTVYGADAIAGVANFILRRDFEGVEISSSYGQSKHGDGARQKTDITIGANSHDGRGNVVMNFGYTKTDPVRQGDRPWGEASRSSSSGAAVGSGTTVPSLIIGPPGVWGAVDPSTGVRSGVGQIDPATGEIVDSIQTYNFNPVNYYQTSLDRYQITALGRFEINRHAEVYGQANYTRSQVDSTLAPSGLFLEAVDIPIGNPFIPEPARQQLCAAYDIAAADCVAGNTTLVENLTVGRRLTELGPRLNSFDTKTFQVTAGMRGDISDNWRYDAFWSHGESEQLQVRDNWGSFSKTLQALLAVDPNECLNPSNGCVPLDIWGAEGSITPEMVGFFNLDSFSLQKVEQENAGLNVSGDLGGFQSPWSDYPIGIAAGYEHRRTTASTRSDAASQVLGEVMGTGAPTPDRHGGFRLQEVYAEVIVPLVSGLPGINSLSLEAGYRRSDFKTSAGTSDEYGSHKIGLEWTPVDSLRFRGMIQRANRAPNINELFAPVVTGLGNLDTDPCGGGAINQAEANTPGTLSNLCRLTGVPVANIGALPQPSAGQVNTLGGGNPLLTRETADSETIGLIWTPSGSLAVTLDYWKIEMEDMISFPSELDVLNGCYSQELNPNREFNAFCELIGRSPITGTFNGSSSPGIFQQTTNQGRLKRDGFDLGIRYGLDLADAWGRLDFALDATRYTSNDFQATPASVNRDCLGYYSTSCTPNSEFKSSFRTTWNVNDMALSLAWRHTSRLEVEPDTGNWFEDYREIPAYNYFDLSAKYRTPFNTEISLSVNNLADKKPPIVGNTIGSTSENSGNTYPQFYDSIGRYYTLGVTVNF</sequence>
<keyword evidence="17" id="KW-1185">Reference proteome</keyword>
<dbReference type="Gene3D" id="2.170.130.10">
    <property type="entry name" value="TonB-dependent receptor, plug domain"/>
    <property type="match status" value="1"/>
</dbReference>
<keyword evidence="5 13" id="KW-0732">Signal</keyword>
<keyword evidence="3 9" id="KW-1134">Transmembrane beta strand</keyword>
<evidence type="ECO:0000259" key="14">
    <source>
        <dbReference type="Pfam" id="PF00593"/>
    </source>
</evidence>
<dbReference type="Pfam" id="PF00593">
    <property type="entry name" value="TonB_dep_Rec_b-barrel"/>
    <property type="match status" value="1"/>
</dbReference>
<dbReference type="SUPFAM" id="SSF56935">
    <property type="entry name" value="Porins"/>
    <property type="match status" value="1"/>
</dbReference>
<dbReference type="EMBL" id="JACCKA010000060">
    <property type="protein sequence ID" value="NZA26676.1"/>
    <property type="molecule type" value="Genomic_DNA"/>
</dbReference>
<dbReference type="Gene3D" id="2.40.170.20">
    <property type="entry name" value="TonB-dependent receptor, beta-barrel domain"/>
    <property type="match status" value="1"/>
</dbReference>
<evidence type="ECO:0000256" key="1">
    <source>
        <dbReference type="ARBA" id="ARBA00004571"/>
    </source>
</evidence>
<dbReference type="AlphaFoldDB" id="A0A853JBP6"/>
<keyword evidence="16" id="KW-0675">Receptor</keyword>
<evidence type="ECO:0000259" key="15">
    <source>
        <dbReference type="Pfam" id="PF07715"/>
    </source>
</evidence>
<evidence type="ECO:0000256" key="8">
    <source>
        <dbReference type="ARBA" id="ARBA00023237"/>
    </source>
</evidence>
<dbReference type="InterPro" id="IPR036942">
    <property type="entry name" value="Beta-barrel_TonB_sf"/>
</dbReference>
<reference evidence="16 17" key="1">
    <citation type="submission" date="2020-07" db="EMBL/GenBank/DDBJ databases">
        <title>Luteimonas sp. SJ-92.</title>
        <authorList>
            <person name="Huang X.-X."/>
            <person name="Xu L."/>
            <person name="Sun J.-Q."/>
        </authorList>
    </citation>
    <scope>NUCLEOTIDE SEQUENCE [LARGE SCALE GENOMIC DNA]</scope>
    <source>
        <strain evidence="16 17">SJ-92</strain>
    </source>
</reference>
<dbReference type="GO" id="GO:0009279">
    <property type="term" value="C:cell outer membrane"/>
    <property type="evidence" value="ECO:0007669"/>
    <property type="project" value="UniProtKB-SubCell"/>
</dbReference>
<comment type="similarity">
    <text evidence="9 11">Belongs to the TonB-dependent receptor family.</text>
</comment>
<accession>A0A853JBP6</accession>
<protein>
    <submittedName>
        <fullName evidence="16">TonB-dependent receptor</fullName>
    </submittedName>
</protein>
<comment type="caution">
    <text evidence="16">The sequence shown here is derived from an EMBL/GenBank/DDBJ whole genome shotgun (WGS) entry which is preliminary data.</text>
</comment>
<feature type="short sequence motif" description="TonB C-terminal box" evidence="10">
    <location>
        <begin position="955"/>
        <end position="972"/>
    </location>
</feature>
<evidence type="ECO:0000256" key="9">
    <source>
        <dbReference type="PROSITE-ProRule" id="PRU01360"/>
    </source>
</evidence>
<evidence type="ECO:0000256" key="13">
    <source>
        <dbReference type="SAM" id="SignalP"/>
    </source>
</evidence>
<dbReference type="Proteomes" id="UP000578091">
    <property type="component" value="Unassembled WGS sequence"/>
</dbReference>
<feature type="chain" id="PRO_5032675685" evidence="13">
    <location>
        <begin position="30"/>
        <end position="972"/>
    </location>
</feature>
<dbReference type="PROSITE" id="PS52016">
    <property type="entry name" value="TONB_DEPENDENT_REC_3"/>
    <property type="match status" value="1"/>
</dbReference>
<evidence type="ECO:0000256" key="11">
    <source>
        <dbReference type="RuleBase" id="RU003357"/>
    </source>
</evidence>
<dbReference type="RefSeq" id="WP_180678466.1">
    <property type="nucleotide sequence ID" value="NZ_JACCKA010000060.1"/>
</dbReference>
<keyword evidence="7 9" id="KW-0472">Membrane</keyword>
<evidence type="ECO:0000256" key="7">
    <source>
        <dbReference type="ARBA" id="ARBA00023136"/>
    </source>
</evidence>
<dbReference type="PANTHER" id="PTHR47234:SF2">
    <property type="entry name" value="TONB-DEPENDENT RECEPTOR"/>
    <property type="match status" value="1"/>
</dbReference>
<keyword evidence="6 11" id="KW-0798">TonB box</keyword>